<dbReference type="InterPro" id="IPR000700">
    <property type="entry name" value="PAS-assoc_C"/>
</dbReference>
<dbReference type="EMBL" id="JAEMHK010000016">
    <property type="protein sequence ID" value="MBJ6802134.1"/>
    <property type="molecule type" value="Genomic_DNA"/>
</dbReference>
<organism evidence="23 24">
    <name type="scientific">Geomonas propionica</name>
    <dbReference type="NCBI Taxonomy" id="2798582"/>
    <lineage>
        <taxon>Bacteria</taxon>
        <taxon>Pseudomonadati</taxon>
        <taxon>Thermodesulfobacteriota</taxon>
        <taxon>Desulfuromonadia</taxon>
        <taxon>Geobacterales</taxon>
        <taxon>Geobacteraceae</taxon>
        <taxon>Geomonas</taxon>
    </lineage>
</organism>
<dbReference type="EC" id="2.7.13.3" evidence="5"/>
<dbReference type="PROSITE" id="PS50113">
    <property type="entry name" value="PAC"/>
    <property type="match status" value="1"/>
</dbReference>
<dbReference type="SMART" id="SM00304">
    <property type="entry name" value="HAMP"/>
    <property type="match status" value="1"/>
</dbReference>
<feature type="domain" description="PAS" evidence="20">
    <location>
        <begin position="260"/>
        <end position="330"/>
    </location>
</feature>
<dbReference type="PANTHER" id="PTHR24421:SF58">
    <property type="entry name" value="SIGNAL TRANSDUCTION HISTIDINE-PROTEIN KINASE_PHOSPHATASE UHPB"/>
    <property type="match status" value="1"/>
</dbReference>
<evidence type="ECO:0000256" key="1">
    <source>
        <dbReference type="ARBA" id="ARBA00000085"/>
    </source>
</evidence>
<evidence type="ECO:0000313" key="24">
    <source>
        <dbReference type="Proteomes" id="UP000641025"/>
    </source>
</evidence>
<dbReference type="Gene3D" id="1.20.5.1930">
    <property type="match status" value="1"/>
</dbReference>
<dbReference type="RefSeq" id="WP_199396609.1">
    <property type="nucleotide sequence ID" value="NZ_JAEMHK010000016.1"/>
</dbReference>
<dbReference type="SUPFAM" id="SSF158472">
    <property type="entry name" value="HAMP domain-like"/>
    <property type="match status" value="1"/>
</dbReference>
<dbReference type="PROSITE" id="PS50112">
    <property type="entry name" value="PAS"/>
    <property type="match status" value="1"/>
</dbReference>
<evidence type="ECO:0000256" key="3">
    <source>
        <dbReference type="ARBA" id="ARBA00004370"/>
    </source>
</evidence>
<dbReference type="Gene3D" id="3.30.565.10">
    <property type="entry name" value="Histidine kinase-like ATPase, C-terminal domain"/>
    <property type="match status" value="1"/>
</dbReference>
<keyword evidence="7" id="KW-0004">4Fe-4S</keyword>
<comment type="catalytic activity">
    <reaction evidence="1">
        <text>ATP + protein L-histidine = ADP + protein N-phospho-L-histidine.</text>
        <dbReference type="EC" id="2.7.13.3"/>
    </reaction>
</comment>
<comment type="cofactor">
    <cofactor evidence="2">
        <name>[4Fe-4S] cluster</name>
        <dbReference type="ChEBI" id="CHEBI:49883"/>
    </cofactor>
</comment>
<keyword evidence="12" id="KW-0418">Kinase</keyword>
<keyword evidence="18" id="KW-1133">Transmembrane helix</keyword>
<feature type="domain" description="PAC" evidence="21">
    <location>
        <begin position="334"/>
        <end position="388"/>
    </location>
</feature>
<dbReference type="Proteomes" id="UP000641025">
    <property type="component" value="Unassembled WGS sequence"/>
</dbReference>
<evidence type="ECO:0000256" key="2">
    <source>
        <dbReference type="ARBA" id="ARBA00001966"/>
    </source>
</evidence>
<dbReference type="PROSITE" id="PS50885">
    <property type="entry name" value="HAMP"/>
    <property type="match status" value="1"/>
</dbReference>
<dbReference type="InterPro" id="IPR003660">
    <property type="entry name" value="HAMP_dom"/>
</dbReference>
<keyword evidence="14" id="KW-0902">Two-component regulatory system</keyword>
<dbReference type="Pfam" id="PF08448">
    <property type="entry name" value="PAS_4"/>
    <property type="match status" value="1"/>
</dbReference>
<feature type="domain" description="HAMP" evidence="22">
    <location>
        <begin position="196"/>
        <end position="248"/>
    </location>
</feature>
<keyword evidence="11" id="KW-0479">Metal-binding</keyword>
<evidence type="ECO:0000256" key="17">
    <source>
        <dbReference type="ARBA" id="ARBA00030800"/>
    </source>
</evidence>
<dbReference type="InterPro" id="IPR003594">
    <property type="entry name" value="HATPase_dom"/>
</dbReference>
<evidence type="ECO:0000256" key="13">
    <source>
        <dbReference type="ARBA" id="ARBA00023004"/>
    </source>
</evidence>
<evidence type="ECO:0000259" key="19">
    <source>
        <dbReference type="PROSITE" id="PS50109"/>
    </source>
</evidence>
<dbReference type="InterPro" id="IPR035965">
    <property type="entry name" value="PAS-like_dom_sf"/>
</dbReference>
<dbReference type="PRINTS" id="PR00344">
    <property type="entry name" value="BCTRLSENSOR"/>
</dbReference>
<dbReference type="CDD" id="cd00130">
    <property type="entry name" value="PAS"/>
    <property type="match status" value="1"/>
</dbReference>
<evidence type="ECO:0000256" key="18">
    <source>
        <dbReference type="SAM" id="Phobius"/>
    </source>
</evidence>
<name>A0ABS0YW16_9BACT</name>
<reference evidence="23 24" key="1">
    <citation type="submission" date="2020-12" db="EMBL/GenBank/DDBJ databases">
        <title>Geomonas sp. Red259, isolated from paddy soil.</title>
        <authorList>
            <person name="Xu Z."/>
            <person name="Zhang Z."/>
            <person name="Masuda Y."/>
            <person name="Itoh H."/>
            <person name="Senoo K."/>
        </authorList>
    </citation>
    <scope>NUCLEOTIDE SEQUENCE [LARGE SCALE GENOMIC DNA]</scope>
    <source>
        <strain evidence="23 24">Red259</strain>
    </source>
</reference>
<keyword evidence="18" id="KW-0472">Membrane</keyword>
<evidence type="ECO:0000256" key="4">
    <source>
        <dbReference type="ARBA" id="ARBA00004496"/>
    </source>
</evidence>
<evidence type="ECO:0000256" key="14">
    <source>
        <dbReference type="ARBA" id="ARBA00023012"/>
    </source>
</evidence>
<dbReference type="InterPro" id="IPR011712">
    <property type="entry name" value="Sig_transdc_His_kin_sub3_dim/P"/>
</dbReference>
<dbReference type="CDD" id="cd06225">
    <property type="entry name" value="HAMP"/>
    <property type="match status" value="1"/>
</dbReference>
<evidence type="ECO:0000256" key="16">
    <source>
        <dbReference type="ARBA" id="ARBA00024827"/>
    </source>
</evidence>
<evidence type="ECO:0000256" key="15">
    <source>
        <dbReference type="ARBA" id="ARBA00023014"/>
    </source>
</evidence>
<accession>A0ABS0YW16</accession>
<dbReference type="Gene3D" id="3.30.450.20">
    <property type="entry name" value="PAS domain"/>
    <property type="match status" value="1"/>
</dbReference>
<sequence length="649" mass="73066">MTFARRLRIISLLSFTLLVIVTALLAWSFRELSVAERNHVMADQIQSTVFHRVTMRDEYFLFGLERAREQWFALNDAATHLLAQGLPQADDHSATQILERSRLYLADSVQISKRLVEQMRRVPVADPAVAHHDEFASRLYSQIMLRDSALQREAVLLQKVARDRFERAGERMIYLTLLLVILMALGTIINAAFLTGVLRRRMATIKRDADVIAAGDLSRGIEVEGNDELAELARVFNSVTHKIRDYTQALHDSEKRYRMQLQELANIYTHTPVGLFVVDRELRYLRLNEHLAQLNGKSICEHVGRRIDEVLPPGVAARIEELWRPVLERGECVLNVEVQGELDPTDPVLHHWLASYQPLISEAGEVSGVMGVVLDITERKRTEEMLAGVRQHLEEEVQQRTAKLQLINEHLTQEIEIRKKVEVELLRQQQKLQDMALDLAMAEERERDRIASELHDQVGQRLILAKIKLDALASSVPDGECESEAEVVGGLVQQTIQDIRSLTFQLRPPLLASAGLEAALRWLGEELSADFGLQTEFRDDGKDKTLPYEIRSTVFQAVRELMLNVVKHAGTQRCRVALSRSEDDFLVIGVEDDGVGLGREHDAAESRSGSGGFGLANVRQKIQHLGGSFSVTNKAAGGTVATIKVPLRA</sequence>
<evidence type="ECO:0000256" key="7">
    <source>
        <dbReference type="ARBA" id="ARBA00022485"/>
    </source>
</evidence>
<dbReference type="SUPFAM" id="SSF55874">
    <property type="entry name" value="ATPase domain of HSP90 chaperone/DNA topoisomerase II/histidine kinase"/>
    <property type="match status" value="1"/>
</dbReference>
<evidence type="ECO:0000256" key="12">
    <source>
        <dbReference type="ARBA" id="ARBA00022777"/>
    </source>
</evidence>
<feature type="transmembrane region" description="Helical" evidence="18">
    <location>
        <begin position="172"/>
        <end position="198"/>
    </location>
</feature>
<dbReference type="CDD" id="cd16917">
    <property type="entry name" value="HATPase_UhpB-NarQ-NarX-like"/>
    <property type="match status" value="1"/>
</dbReference>
<dbReference type="NCBIfam" id="TIGR00229">
    <property type="entry name" value="sensory_box"/>
    <property type="match status" value="1"/>
</dbReference>
<evidence type="ECO:0000313" key="23">
    <source>
        <dbReference type="EMBL" id="MBJ6802134.1"/>
    </source>
</evidence>
<comment type="caution">
    <text evidence="23">The sequence shown here is derived from an EMBL/GenBank/DDBJ whole genome shotgun (WGS) entry which is preliminary data.</text>
</comment>
<keyword evidence="24" id="KW-1185">Reference proteome</keyword>
<proteinExistence type="predicted"/>
<evidence type="ECO:0000256" key="11">
    <source>
        <dbReference type="ARBA" id="ARBA00022723"/>
    </source>
</evidence>
<dbReference type="Pfam" id="PF02518">
    <property type="entry name" value="HATPase_c"/>
    <property type="match status" value="1"/>
</dbReference>
<keyword evidence="8" id="KW-0963">Cytoplasm</keyword>
<dbReference type="InterPro" id="IPR004358">
    <property type="entry name" value="Sig_transdc_His_kin-like_C"/>
</dbReference>
<keyword evidence="9" id="KW-0597">Phosphoprotein</keyword>
<dbReference type="SMART" id="SM00387">
    <property type="entry name" value="HATPase_c"/>
    <property type="match status" value="1"/>
</dbReference>
<evidence type="ECO:0000256" key="5">
    <source>
        <dbReference type="ARBA" id="ARBA00012438"/>
    </source>
</evidence>
<comment type="subcellular location">
    <subcellularLocation>
        <location evidence="4">Cytoplasm</location>
    </subcellularLocation>
    <subcellularLocation>
        <location evidence="3">Membrane</location>
    </subcellularLocation>
</comment>
<keyword evidence="10" id="KW-0808">Transferase</keyword>
<dbReference type="Pfam" id="PF00672">
    <property type="entry name" value="HAMP"/>
    <property type="match status" value="1"/>
</dbReference>
<keyword evidence="18" id="KW-0812">Transmembrane</keyword>
<evidence type="ECO:0000256" key="8">
    <source>
        <dbReference type="ARBA" id="ARBA00022490"/>
    </source>
</evidence>
<dbReference type="InterPro" id="IPR036890">
    <property type="entry name" value="HATPase_C_sf"/>
</dbReference>
<evidence type="ECO:0000256" key="6">
    <source>
        <dbReference type="ARBA" id="ARBA00017322"/>
    </source>
</evidence>
<keyword evidence="15" id="KW-0411">Iron-sulfur</keyword>
<dbReference type="SUPFAM" id="SSF55785">
    <property type="entry name" value="PYP-like sensor domain (PAS domain)"/>
    <property type="match status" value="1"/>
</dbReference>
<dbReference type="PANTHER" id="PTHR24421">
    <property type="entry name" value="NITRATE/NITRITE SENSOR PROTEIN NARX-RELATED"/>
    <property type="match status" value="1"/>
</dbReference>
<evidence type="ECO:0000259" key="21">
    <source>
        <dbReference type="PROSITE" id="PS50113"/>
    </source>
</evidence>
<keyword evidence="13" id="KW-0408">Iron</keyword>
<protein>
    <recommendedName>
        <fullName evidence="6">Oxygen sensor histidine kinase NreB</fullName>
        <ecNumber evidence="5">2.7.13.3</ecNumber>
    </recommendedName>
    <alternativeName>
        <fullName evidence="17">Nitrogen regulation protein B</fullName>
    </alternativeName>
</protein>
<gene>
    <name evidence="23" type="ORF">JFN90_18565</name>
</gene>
<evidence type="ECO:0000256" key="9">
    <source>
        <dbReference type="ARBA" id="ARBA00022553"/>
    </source>
</evidence>
<dbReference type="Gene3D" id="6.10.340.10">
    <property type="match status" value="1"/>
</dbReference>
<dbReference type="InterPro" id="IPR000014">
    <property type="entry name" value="PAS"/>
</dbReference>
<dbReference type="Pfam" id="PF07730">
    <property type="entry name" value="HisKA_3"/>
    <property type="match status" value="1"/>
</dbReference>
<dbReference type="InterPro" id="IPR050482">
    <property type="entry name" value="Sensor_HK_TwoCompSys"/>
</dbReference>
<dbReference type="PROSITE" id="PS50109">
    <property type="entry name" value="HIS_KIN"/>
    <property type="match status" value="1"/>
</dbReference>
<feature type="domain" description="Histidine kinase" evidence="19">
    <location>
        <begin position="556"/>
        <end position="649"/>
    </location>
</feature>
<comment type="function">
    <text evidence="16">Member of the two-component regulatory system NreB/NreC involved in the control of dissimilatory nitrate/nitrite reduction in response to oxygen. NreB functions as a direct oxygen sensor histidine kinase which is autophosphorylated, in the absence of oxygen, probably at the conserved histidine residue, and transfers its phosphate group probably to a conserved aspartate residue of NreC. NreB/NreC activates the expression of the nitrate (narGHJI) and nitrite (nir) reductase operons, as well as the putative nitrate transporter gene narT.</text>
</comment>
<dbReference type="InterPro" id="IPR005467">
    <property type="entry name" value="His_kinase_dom"/>
</dbReference>
<evidence type="ECO:0000256" key="10">
    <source>
        <dbReference type="ARBA" id="ARBA00022679"/>
    </source>
</evidence>
<dbReference type="InterPro" id="IPR013656">
    <property type="entry name" value="PAS_4"/>
</dbReference>
<evidence type="ECO:0000259" key="20">
    <source>
        <dbReference type="PROSITE" id="PS50112"/>
    </source>
</evidence>
<evidence type="ECO:0000259" key="22">
    <source>
        <dbReference type="PROSITE" id="PS50885"/>
    </source>
</evidence>